<evidence type="ECO:0000313" key="1">
    <source>
        <dbReference type="EMBL" id="RMX44706.1"/>
    </source>
</evidence>
<dbReference type="AlphaFoldDB" id="A0A3M6TTM0"/>
<keyword evidence="2" id="KW-1185">Reference proteome</keyword>
<protein>
    <submittedName>
        <fullName evidence="1">Uncharacterized protein</fullName>
    </submittedName>
</protein>
<organism evidence="1 2">
    <name type="scientific">Pocillopora damicornis</name>
    <name type="common">Cauliflower coral</name>
    <name type="synonym">Millepora damicornis</name>
    <dbReference type="NCBI Taxonomy" id="46731"/>
    <lineage>
        <taxon>Eukaryota</taxon>
        <taxon>Metazoa</taxon>
        <taxon>Cnidaria</taxon>
        <taxon>Anthozoa</taxon>
        <taxon>Hexacorallia</taxon>
        <taxon>Scleractinia</taxon>
        <taxon>Astrocoeniina</taxon>
        <taxon>Pocilloporidae</taxon>
        <taxon>Pocillopora</taxon>
    </lineage>
</organism>
<reference evidence="1 2" key="1">
    <citation type="journal article" date="2018" name="Sci. Rep.">
        <title>Comparative analysis of the Pocillopora damicornis genome highlights role of immune system in coral evolution.</title>
        <authorList>
            <person name="Cunning R."/>
            <person name="Bay R.A."/>
            <person name="Gillette P."/>
            <person name="Baker A.C."/>
            <person name="Traylor-Knowles N."/>
        </authorList>
    </citation>
    <scope>NUCLEOTIDE SEQUENCE [LARGE SCALE GENOMIC DNA]</scope>
    <source>
        <strain evidence="1">RSMAS</strain>
        <tissue evidence="1">Whole animal</tissue>
    </source>
</reference>
<dbReference type="Proteomes" id="UP000275408">
    <property type="component" value="Unassembled WGS sequence"/>
</dbReference>
<accession>A0A3M6TTM0</accession>
<comment type="caution">
    <text evidence="1">The sequence shown here is derived from an EMBL/GenBank/DDBJ whole genome shotgun (WGS) entry which is preliminary data.</text>
</comment>
<evidence type="ECO:0000313" key="2">
    <source>
        <dbReference type="Proteomes" id="UP000275408"/>
    </source>
</evidence>
<name>A0A3M6TTM0_POCDA</name>
<proteinExistence type="predicted"/>
<sequence length="127" mass="14489">MARNLSTLRAITPKKEAAEKRIPMKINASKTIFKGCASKPTARSDTARLRRSVLRVFGNDEVVVTALIVTQLNMMAVMDKKELKTQLAMNHEYNLTYSFPVGQDSNSSRQRGFFMIIRMFLFWVSLI</sequence>
<gene>
    <name evidence="1" type="ORF">pdam_00012741</name>
</gene>
<dbReference type="EMBL" id="RCHS01002960">
    <property type="protein sequence ID" value="RMX44706.1"/>
    <property type="molecule type" value="Genomic_DNA"/>
</dbReference>